<protein>
    <recommendedName>
        <fullName evidence="2">hydroxymethylpyrimidine kinase</fullName>
        <ecNumber evidence="2">2.7.1.49</ecNumber>
    </recommendedName>
</protein>
<dbReference type="GeneID" id="93291500"/>
<dbReference type="GO" id="GO:0005524">
    <property type="term" value="F:ATP binding"/>
    <property type="evidence" value="ECO:0007669"/>
    <property type="project" value="UniProtKB-KW"/>
</dbReference>
<evidence type="ECO:0000313" key="9">
    <source>
        <dbReference type="Proteomes" id="UP000254554"/>
    </source>
</evidence>
<dbReference type="InterPro" id="IPR013749">
    <property type="entry name" value="PM/HMP-P_kinase-1"/>
</dbReference>
<dbReference type="EMBL" id="UGGT01000001">
    <property type="protein sequence ID" value="STO21867.1"/>
    <property type="molecule type" value="Genomic_DNA"/>
</dbReference>
<feature type="domain" description="Pyridoxamine kinase/Phosphomethylpyrimidine kinase" evidence="7">
    <location>
        <begin position="12"/>
        <end position="260"/>
    </location>
</feature>
<gene>
    <name evidence="8" type="primary">thiD</name>
    <name evidence="8" type="ORF">NCTC11370_01947</name>
</gene>
<evidence type="ECO:0000256" key="5">
    <source>
        <dbReference type="ARBA" id="ARBA00022777"/>
    </source>
</evidence>
<dbReference type="FunFam" id="3.40.1190.20:FF:000003">
    <property type="entry name" value="Phosphomethylpyrimidine kinase ThiD"/>
    <property type="match status" value="1"/>
</dbReference>
<sequence>MQYKALSIAGFDGSGGAGIQADLKTFSALGAYGMTVLTALPIQNTCGVKHCYTIPLQAIEDQLNAIFEDIKPDSIKIGMLFNSEIIETIASFLEKNARDIPIIIDPVTVAKSGDPLLLPEAINSLVTQLMPLATLITPNLPEAATFCGMNATNEAEMLEVGKKLLEFGSKYVLLKGGHMVSHEANDLLIGTDGDTHWFTGPRVHSRNTHGTGCTLSAAITACLAQKMDLHTSCRIAKNYLHQAIHAAKDESVGLGNGPVNHFYHFWPVQLEDI</sequence>
<dbReference type="GO" id="GO:0005829">
    <property type="term" value="C:cytosol"/>
    <property type="evidence" value="ECO:0007669"/>
    <property type="project" value="TreeGrafter"/>
</dbReference>
<dbReference type="InterPro" id="IPR004399">
    <property type="entry name" value="HMP/HMP-P_kinase_dom"/>
</dbReference>
<dbReference type="AlphaFoldDB" id="A0A377GAL2"/>
<reference evidence="8 9" key="1">
    <citation type="submission" date="2018-06" db="EMBL/GenBank/DDBJ databases">
        <authorList>
            <consortium name="Pathogen Informatics"/>
            <person name="Doyle S."/>
        </authorList>
    </citation>
    <scope>NUCLEOTIDE SEQUENCE [LARGE SCALE GENOMIC DNA]</scope>
    <source>
        <strain evidence="8 9">NCTC11370</strain>
    </source>
</reference>
<evidence type="ECO:0000256" key="4">
    <source>
        <dbReference type="ARBA" id="ARBA00022741"/>
    </source>
</evidence>
<dbReference type="SUPFAM" id="SSF53613">
    <property type="entry name" value="Ribokinase-like"/>
    <property type="match status" value="1"/>
</dbReference>
<dbReference type="GO" id="GO:0008972">
    <property type="term" value="F:phosphomethylpyrimidine kinase activity"/>
    <property type="evidence" value="ECO:0007669"/>
    <property type="project" value="InterPro"/>
</dbReference>
<evidence type="ECO:0000256" key="6">
    <source>
        <dbReference type="ARBA" id="ARBA00022840"/>
    </source>
</evidence>
<evidence type="ECO:0000259" key="7">
    <source>
        <dbReference type="Pfam" id="PF08543"/>
    </source>
</evidence>
<dbReference type="Gene3D" id="3.40.1190.20">
    <property type="match status" value="1"/>
</dbReference>
<accession>A0A377GAL2</accession>
<keyword evidence="5 8" id="KW-0418">Kinase</keyword>
<evidence type="ECO:0000256" key="3">
    <source>
        <dbReference type="ARBA" id="ARBA00022679"/>
    </source>
</evidence>
<dbReference type="RefSeq" id="WP_010654135.1">
    <property type="nucleotide sequence ID" value="NZ_JAPHOO010000001.1"/>
</dbReference>
<dbReference type="CDD" id="cd01169">
    <property type="entry name" value="HMPP_kinase"/>
    <property type="match status" value="1"/>
</dbReference>
<proteinExistence type="predicted"/>
<name>A0A377GAL2_9GAMM</name>
<dbReference type="NCBIfam" id="TIGR00097">
    <property type="entry name" value="HMP-P_kinase"/>
    <property type="match status" value="1"/>
</dbReference>
<evidence type="ECO:0000256" key="2">
    <source>
        <dbReference type="ARBA" id="ARBA00012135"/>
    </source>
</evidence>
<comment type="pathway">
    <text evidence="1">Cofactor biosynthesis; thiamine diphosphate biosynthesis.</text>
</comment>
<keyword evidence="6" id="KW-0067">ATP-binding</keyword>
<keyword evidence="9" id="KW-1185">Reference proteome</keyword>
<dbReference type="GO" id="GO:0008902">
    <property type="term" value="F:hydroxymethylpyrimidine kinase activity"/>
    <property type="evidence" value="ECO:0007669"/>
    <property type="project" value="UniProtKB-EC"/>
</dbReference>
<organism evidence="8 9">
    <name type="scientific">Fluoribacter dumoffii</name>
    <dbReference type="NCBI Taxonomy" id="463"/>
    <lineage>
        <taxon>Bacteria</taxon>
        <taxon>Pseudomonadati</taxon>
        <taxon>Pseudomonadota</taxon>
        <taxon>Gammaproteobacteria</taxon>
        <taxon>Legionellales</taxon>
        <taxon>Legionellaceae</taxon>
        <taxon>Fluoribacter</taxon>
    </lineage>
</organism>
<dbReference type="GO" id="GO:0009229">
    <property type="term" value="P:thiamine diphosphate biosynthetic process"/>
    <property type="evidence" value="ECO:0007669"/>
    <property type="project" value="UniProtKB-UniPathway"/>
</dbReference>
<dbReference type="GO" id="GO:0009228">
    <property type="term" value="P:thiamine biosynthetic process"/>
    <property type="evidence" value="ECO:0007669"/>
    <property type="project" value="InterPro"/>
</dbReference>
<dbReference type="PANTHER" id="PTHR20858:SF17">
    <property type="entry name" value="HYDROXYMETHYLPYRIMIDINE_PHOSPHOMETHYLPYRIMIDINE KINASE THI20-RELATED"/>
    <property type="match status" value="1"/>
</dbReference>
<dbReference type="PANTHER" id="PTHR20858">
    <property type="entry name" value="PHOSPHOMETHYLPYRIMIDINE KINASE"/>
    <property type="match status" value="1"/>
</dbReference>
<dbReference type="Proteomes" id="UP000254554">
    <property type="component" value="Unassembled WGS sequence"/>
</dbReference>
<dbReference type="STRING" id="1094715.GCA_000236165_00478"/>
<keyword evidence="3 8" id="KW-0808">Transferase</keyword>
<keyword evidence="4" id="KW-0547">Nucleotide-binding</keyword>
<evidence type="ECO:0000256" key="1">
    <source>
        <dbReference type="ARBA" id="ARBA00004948"/>
    </source>
</evidence>
<evidence type="ECO:0000313" key="8">
    <source>
        <dbReference type="EMBL" id="STO21867.1"/>
    </source>
</evidence>
<dbReference type="Pfam" id="PF08543">
    <property type="entry name" value="Phos_pyr_kin"/>
    <property type="match status" value="1"/>
</dbReference>
<dbReference type="UniPathway" id="UPA00060">
    <property type="reaction ID" value="UER00138"/>
</dbReference>
<dbReference type="EC" id="2.7.1.49" evidence="2"/>
<dbReference type="InterPro" id="IPR029056">
    <property type="entry name" value="Ribokinase-like"/>
</dbReference>
<dbReference type="OrthoDB" id="9810880at2"/>